<evidence type="ECO:0000256" key="3">
    <source>
        <dbReference type="ARBA" id="ARBA00009702"/>
    </source>
</evidence>
<evidence type="ECO:0000256" key="12">
    <source>
        <dbReference type="SAM" id="MobiDB-lite"/>
    </source>
</evidence>
<evidence type="ECO:0000256" key="5">
    <source>
        <dbReference type="ARBA" id="ARBA00022618"/>
    </source>
</evidence>
<feature type="compositionally biased region" description="Polar residues" evidence="12">
    <location>
        <begin position="56"/>
        <end position="65"/>
    </location>
</feature>
<proteinExistence type="inferred from homology"/>
<feature type="compositionally biased region" description="Basic and acidic residues" evidence="12">
    <location>
        <begin position="98"/>
        <end position="112"/>
    </location>
</feature>
<evidence type="ECO:0000256" key="11">
    <source>
        <dbReference type="ARBA" id="ARBA00023306"/>
    </source>
</evidence>
<dbReference type="Pfam" id="PF16006">
    <property type="entry name" value="NUSAP"/>
    <property type="match status" value="1"/>
</dbReference>
<feature type="compositionally biased region" description="Basic and acidic residues" evidence="12">
    <location>
        <begin position="369"/>
        <end position="378"/>
    </location>
</feature>
<evidence type="ECO:0000256" key="4">
    <source>
        <dbReference type="ARBA" id="ARBA00022490"/>
    </source>
</evidence>
<evidence type="ECO:0000256" key="8">
    <source>
        <dbReference type="ARBA" id="ARBA00023125"/>
    </source>
</evidence>
<evidence type="ECO:0000256" key="7">
    <source>
        <dbReference type="ARBA" id="ARBA00022776"/>
    </source>
</evidence>
<comment type="subcellular location">
    <subcellularLocation>
        <location evidence="2">Cytoplasm</location>
        <location evidence="2">Cytoskeleton</location>
        <location evidence="2">Spindle</location>
    </subcellularLocation>
    <subcellularLocation>
        <location evidence="1">Nucleus</location>
    </subcellularLocation>
</comment>
<keyword evidence="11" id="KW-0131">Cell cycle</keyword>
<sequence length="694" mass="76249">MDTQVDVDLLGKLKTVKYGELQKLAKGVGIKANQKSKHLLAALTEYYRLIKVASPTGNANGNTSHKTMDNDEEERGIMDEEEPNVLLLSSSEEVSGGENDKITPIPKKDSHKALNKTGRPKRKKQATADESVNKADEVVSNTDSTRFLEQELETGALTEECKDKSSPAPKHNDSGQNIDVHNLTVTLEREDTTPSEVKENAEKEGIKRLPKKKPNQKAASRKGRMTAQQKAAAMSPVSAALGAARETRSAPQAPIVVETPPVALKSCRSFMSPTVASMARLSGKKSLGLVASIPQKRDTFTIEMSSTGGKRKRSDAEDEMAIKKAKSDADKSASKKSHTTELFGKTYMKRKSSYTQKPVPTAAQIPQQKLEEKTDKTPQQKLNVSKTQEKPIRSSERLRSKTNTPGSSTKTCSADTDLKAQIIAELDKKVEEKRTLLSIAGSKDISGTTSHIPRFIAFAAQKSGKKTYTPGAKNFASKHQQNFNKIAGQSIEHYLEMKRKRTEQLTASVVRAREVAAKTREAVSRLNASVKKPFVPMATSVADATFRFARTADSENISASPKVTKKKSMSEIDETHGSATRNKSSLPLYKKQGSNRKTILKPTSVIKSSEASNQQNECKFDLKASLQKKLSYKPYVGKLEPLREKRGVVSRTHLHPANKTGPTVVAGRNNRRQAMADKQANMRANQQMLRRGLV</sequence>
<evidence type="ECO:0000313" key="13">
    <source>
        <dbReference type="Proteomes" id="UP000695022"/>
    </source>
</evidence>
<keyword evidence="13" id="KW-1185">Reference proteome</keyword>
<reference evidence="14" key="1">
    <citation type="submission" date="2025-08" db="UniProtKB">
        <authorList>
            <consortium name="RefSeq"/>
        </authorList>
    </citation>
    <scope>IDENTIFICATION</scope>
</reference>
<evidence type="ECO:0000256" key="9">
    <source>
        <dbReference type="ARBA" id="ARBA00023212"/>
    </source>
</evidence>
<feature type="region of interest" description="Disordered" evidence="12">
    <location>
        <begin position="301"/>
        <end position="412"/>
    </location>
</feature>
<keyword evidence="5" id="KW-0132">Cell division</keyword>
<feature type="compositionally biased region" description="Basic residues" evidence="12">
    <location>
        <begin position="113"/>
        <end position="125"/>
    </location>
</feature>
<evidence type="ECO:0000256" key="6">
    <source>
        <dbReference type="ARBA" id="ARBA00022701"/>
    </source>
</evidence>
<feature type="compositionally biased region" description="Basic and acidic residues" evidence="12">
    <location>
        <begin position="159"/>
        <end position="173"/>
    </location>
</feature>
<dbReference type="InterPro" id="IPR026756">
    <property type="entry name" value="NuSAP"/>
</dbReference>
<name>A0ABM1EXI2_PRICU</name>
<organism evidence="13 14">
    <name type="scientific">Priapulus caudatus</name>
    <name type="common">Priapulid worm</name>
    <dbReference type="NCBI Taxonomy" id="37621"/>
    <lineage>
        <taxon>Eukaryota</taxon>
        <taxon>Metazoa</taxon>
        <taxon>Ecdysozoa</taxon>
        <taxon>Scalidophora</taxon>
        <taxon>Priapulida</taxon>
        <taxon>Priapulimorpha</taxon>
        <taxon>Priapulimorphida</taxon>
        <taxon>Priapulidae</taxon>
        <taxon>Priapulus</taxon>
    </lineage>
</organism>
<gene>
    <name evidence="14" type="primary">LOC106816797</name>
</gene>
<feature type="region of interest" description="Disordered" evidence="12">
    <location>
        <begin position="89"/>
        <end position="255"/>
    </location>
</feature>
<feature type="compositionally biased region" description="Basic and acidic residues" evidence="12">
    <location>
        <begin position="187"/>
        <end position="207"/>
    </location>
</feature>
<accession>A0ABM1EXI2</accession>
<feature type="compositionally biased region" description="Basic residues" evidence="12">
    <location>
        <begin position="208"/>
        <end position="224"/>
    </location>
</feature>
<feature type="compositionally biased region" description="Basic and acidic residues" evidence="12">
    <location>
        <begin position="387"/>
        <end position="399"/>
    </location>
</feature>
<keyword evidence="7" id="KW-0498">Mitosis</keyword>
<keyword evidence="8" id="KW-0238">DNA-binding</keyword>
<dbReference type="GeneID" id="106816797"/>
<feature type="compositionally biased region" description="Basic and acidic residues" evidence="12">
    <location>
        <begin position="320"/>
        <end position="333"/>
    </location>
</feature>
<keyword evidence="9" id="KW-0206">Cytoskeleton</keyword>
<evidence type="ECO:0000256" key="10">
    <source>
        <dbReference type="ARBA" id="ARBA00023242"/>
    </source>
</evidence>
<dbReference type="PANTHER" id="PTHR15874:SF1">
    <property type="entry name" value="NUCLEOLAR AND SPINDLE-ASSOCIATED PROTEIN 1"/>
    <property type="match status" value="1"/>
</dbReference>
<feature type="compositionally biased region" description="Polar residues" evidence="12">
    <location>
        <begin position="401"/>
        <end position="412"/>
    </location>
</feature>
<dbReference type="Proteomes" id="UP000695022">
    <property type="component" value="Unplaced"/>
</dbReference>
<feature type="region of interest" description="Disordered" evidence="12">
    <location>
        <begin position="558"/>
        <end position="586"/>
    </location>
</feature>
<keyword evidence="4" id="KW-0963">Cytoplasm</keyword>
<keyword evidence="10" id="KW-0539">Nucleus</keyword>
<keyword evidence="6" id="KW-0493">Microtubule</keyword>
<dbReference type="RefSeq" id="XP_014676903.1">
    <property type="nucleotide sequence ID" value="XM_014821417.1"/>
</dbReference>
<evidence type="ECO:0000256" key="1">
    <source>
        <dbReference type="ARBA" id="ARBA00004123"/>
    </source>
</evidence>
<comment type="similarity">
    <text evidence="3">Belongs to the NUSAP family.</text>
</comment>
<feature type="region of interest" description="Disordered" evidence="12">
    <location>
        <begin position="56"/>
        <end position="77"/>
    </location>
</feature>
<dbReference type="PANTHER" id="PTHR15874">
    <property type="entry name" value="NUCLEOLAR AND SPINDLE-ASSOCIATED PROTEIN 1"/>
    <property type="match status" value="1"/>
</dbReference>
<feature type="compositionally biased region" description="Polar residues" evidence="12">
    <location>
        <begin position="174"/>
        <end position="185"/>
    </location>
</feature>
<evidence type="ECO:0000256" key="2">
    <source>
        <dbReference type="ARBA" id="ARBA00004186"/>
    </source>
</evidence>
<evidence type="ECO:0000313" key="14">
    <source>
        <dbReference type="RefSeq" id="XP_014676903.1"/>
    </source>
</evidence>
<protein>
    <submittedName>
        <fullName evidence="14">Nucleolar and spindle-associated protein 1-like isoform X1</fullName>
    </submittedName>
</protein>